<dbReference type="GO" id="GO:0005737">
    <property type="term" value="C:cytoplasm"/>
    <property type="evidence" value="ECO:0007669"/>
    <property type="project" value="UniProtKB-SubCell"/>
</dbReference>
<feature type="region of interest" description="Disordered" evidence="5">
    <location>
        <begin position="1"/>
        <end position="20"/>
    </location>
</feature>
<evidence type="ECO:0000256" key="3">
    <source>
        <dbReference type="ARBA" id="ARBA00022490"/>
    </source>
</evidence>
<dbReference type="eggNOG" id="ENOG502QRIN">
    <property type="taxonomic scope" value="Eukaryota"/>
</dbReference>
<keyword evidence="7" id="KW-1185">Reference proteome</keyword>
<reference evidence="7" key="1">
    <citation type="submission" date="2013-01" db="EMBL/GenBank/DDBJ databases">
        <title>Draft Genome Sequence of a Mulberry Tree, Morus notabilis C.K. Schneid.</title>
        <authorList>
            <person name="He N."/>
            <person name="Zhao S."/>
        </authorList>
    </citation>
    <scope>NUCLEOTIDE SEQUENCE</scope>
</reference>
<dbReference type="GO" id="GO:0005634">
    <property type="term" value="C:nucleus"/>
    <property type="evidence" value="ECO:0007669"/>
    <property type="project" value="UniProtKB-SubCell"/>
</dbReference>
<dbReference type="InterPro" id="IPR044159">
    <property type="entry name" value="IQM"/>
</dbReference>
<dbReference type="PANTHER" id="PTHR31250:SF27">
    <property type="entry name" value="IQ DOMAIN-CONTAINING PROTEIN IQM5"/>
    <property type="match status" value="1"/>
</dbReference>
<dbReference type="Proteomes" id="UP000030645">
    <property type="component" value="Unassembled WGS sequence"/>
</dbReference>
<dbReference type="STRING" id="981085.W9QJS4"/>
<dbReference type="AlphaFoldDB" id="W9QJS4"/>
<name>W9QJS4_9ROSA</name>
<evidence type="ECO:0000256" key="1">
    <source>
        <dbReference type="ARBA" id="ARBA00004123"/>
    </source>
</evidence>
<dbReference type="KEGG" id="mnt:21409927"/>
<keyword evidence="3" id="KW-0963">Cytoplasm</keyword>
<comment type="subcellular location">
    <subcellularLocation>
        <location evidence="2">Cytoplasm</location>
    </subcellularLocation>
    <subcellularLocation>
        <location evidence="1">Nucleus</location>
    </subcellularLocation>
</comment>
<evidence type="ECO:0000256" key="2">
    <source>
        <dbReference type="ARBA" id="ARBA00004496"/>
    </source>
</evidence>
<dbReference type="EMBL" id="KE343704">
    <property type="protein sequence ID" value="EXB38870.1"/>
    <property type="molecule type" value="Genomic_DNA"/>
</dbReference>
<sequence>MTVANGSDNSNANNFSRLQHHKPQKVMLETNLSFKSLVVVQDTQTLTAEDDHVLVGKNHIKHKPIPALSLPEPAIMFSPRPVCELDAAAIKLQKVYKSYRTRRNLADCAVVVEELWWKALDFASLKRSSVSFFNIEKQETVAQRWARARTRAAKVGKGLSKDEKAQKLALQHWLEAIDPRHRYGHNLHLYYDIWFESESTQPFFYWLDCGNGKEINVEKCPRTLLQRQCITYLGPKEREAYEVKVMDGKLVYWQSGTPVDTIEGSKWIFVLSTTRALYVGQKKKGRFQHSSFLAGGATTAAGRLVAHDGVLEAIWPYSGHYHPTEEHFREFISFLEENNVDLSNVKRCAIDDDYPSFKVTNVAEQSGSTKSPKQSRGVNRIDVAAKESTITTVEQDENKKVDSFNARPPIFDFSQRLSCKWTTGAGPRIGCVRDYPTELQSRALEQVNLSPRLAAGPLFSYGPIPSPRPSPKVRLSPRLAYMGLPSPRTPIALSS</sequence>
<accession>W9QJS4</accession>
<evidence type="ECO:0000256" key="4">
    <source>
        <dbReference type="ARBA" id="ARBA00023242"/>
    </source>
</evidence>
<organism evidence="6 7">
    <name type="scientific">Morus notabilis</name>
    <dbReference type="NCBI Taxonomy" id="981085"/>
    <lineage>
        <taxon>Eukaryota</taxon>
        <taxon>Viridiplantae</taxon>
        <taxon>Streptophyta</taxon>
        <taxon>Embryophyta</taxon>
        <taxon>Tracheophyta</taxon>
        <taxon>Spermatophyta</taxon>
        <taxon>Magnoliopsida</taxon>
        <taxon>eudicotyledons</taxon>
        <taxon>Gunneridae</taxon>
        <taxon>Pentapetalae</taxon>
        <taxon>rosids</taxon>
        <taxon>fabids</taxon>
        <taxon>Rosales</taxon>
        <taxon>Moraceae</taxon>
        <taxon>Moreae</taxon>
        <taxon>Morus</taxon>
    </lineage>
</organism>
<protein>
    <recommendedName>
        <fullName evidence="8">IQ domain-containing protein IQM1</fullName>
    </recommendedName>
</protein>
<dbReference type="OrthoDB" id="7344096at2759"/>
<evidence type="ECO:0000313" key="7">
    <source>
        <dbReference type="Proteomes" id="UP000030645"/>
    </source>
</evidence>
<evidence type="ECO:0000256" key="5">
    <source>
        <dbReference type="SAM" id="MobiDB-lite"/>
    </source>
</evidence>
<feature type="compositionally biased region" description="Polar residues" evidence="5">
    <location>
        <begin position="1"/>
        <end position="17"/>
    </location>
</feature>
<evidence type="ECO:0000313" key="6">
    <source>
        <dbReference type="EMBL" id="EXB38870.1"/>
    </source>
</evidence>
<evidence type="ECO:0008006" key="8">
    <source>
        <dbReference type="Google" id="ProtNLM"/>
    </source>
</evidence>
<dbReference type="PANTHER" id="PTHR31250">
    <property type="entry name" value="IQ DOMAIN-CONTAINING PROTEIN IQM3"/>
    <property type="match status" value="1"/>
</dbReference>
<proteinExistence type="predicted"/>
<gene>
    <name evidence="6" type="ORF">L484_027304</name>
</gene>
<keyword evidence="4" id="KW-0539">Nucleus</keyword>